<feature type="region of interest" description="Disordered" evidence="1">
    <location>
        <begin position="1420"/>
        <end position="1451"/>
    </location>
</feature>
<feature type="compositionally biased region" description="Low complexity" evidence="1">
    <location>
        <begin position="758"/>
        <end position="767"/>
    </location>
</feature>
<feature type="region of interest" description="Disordered" evidence="1">
    <location>
        <begin position="371"/>
        <end position="390"/>
    </location>
</feature>
<feature type="domain" description="Rho-GAP" evidence="2">
    <location>
        <begin position="118"/>
        <end position="308"/>
    </location>
</feature>
<feature type="region of interest" description="Disordered" evidence="1">
    <location>
        <begin position="958"/>
        <end position="987"/>
    </location>
</feature>
<organism evidence="3 4">
    <name type="scientific">Paralvinella palmiformis</name>
    <dbReference type="NCBI Taxonomy" id="53620"/>
    <lineage>
        <taxon>Eukaryota</taxon>
        <taxon>Metazoa</taxon>
        <taxon>Spiralia</taxon>
        <taxon>Lophotrochozoa</taxon>
        <taxon>Annelida</taxon>
        <taxon>Polychaeta</taxon>
        <taxon>Sedentaria</taxon>
        <taxon>Canalipalpata</taxon>
        <taxon>Terebellida</taxon>
        <taxon>Terebelliformia</taxon>
        <taxon>Alvinellidae</taxon>
        <taxon>Paralvinella</taxon>
    </lineage>
</organism>
<evidence type="ECO:0000313" key="3">
    <source>
        <dbReference type="EMBL" id="KAK2156118.1"/>
    </source>
</evidence>
<feature type="compositionally biased region" description="Polar residues" evidence="1">
    <location>
        <begin position="1234"/>
        <end position="1249"/>
    </location>
</feature>
<feature type="compositionally biased region" description="Polar residues" evidence="1">
    <location>
        <begin position="406"/>
        <end position="427"/>
    </location>
</feature>
<feature type="compositionally biased region" description="Basic and acidic residues" evidence="1">
    <location>
        <begin position="658"/>
        <end position="675"/>
    </location>
</feature>
<dbReference type="InterPro" id="IPR008936">
    <property type="entry name" value="Rho_GTPase_activation_prot"/>
</dbReference>
<feature type="region of interest" description="Disordered" evidence="1">
    <location>
        <begin position="1080"/>
        <end position="1117"/>
    </location>
</feature>
<feature type="region of interest" description="Disordered" evidence="1">
    <location>
        <begin position="652"/>
        <end position="711"/>
    </location>
</feature>
<feature type="region of interest" description="Disordered" evidence="1">
    <location>
        <begin position="999"/>
        <end position="1022"/>
    </location>
</feature>
<dbReference type="Proteomes" id="UP001208570">
    <property type="component" value="Unassembled WGS sequence"/>
</dbReference>
<feature type="compositionally biased region" description="Polar residues" evidence="1">
    <location>
        <begin position="677"/>
        <end position="703"/>
    </location>
</feature>
<accession>A0AAD9JPA6</accession>
<feature type="region of interest" description="Disordered" evidence="1">
    <location>
        <begin position="397"/>
        <end position="480"/>
    </location>
</feature>
<dbReference type="GO" id="GO:0007165">
    <property type="term" value="P:signal transduction"/>
    <property type="evidence" value="ECO:0007669"/>
    <property type="project" value="InterPro"/>
</dbReference>
<dbReference type="PANTHER" id="PTHR23179">
    <property type="entry name" value="T-CELL ACTIVATION RHO GTPASE ACTIVATING PROTEIN-RELATED"/>
    <property type="match status" value="1"/>
</dbReference>
<protein>
    <recommendedName>
        <fullName evidence="2">Rho-GAP domain-containing protein</fullName>
    </recommendedName>
</protein>
<sequence>MPQKYKLSKPGRHKLPRSHTFHSIFDFGHAITGHEIPYAIRKNHDREWGHENSGEMIDSLKGLDLSYFTLQPVKKKPRDLSHDDPRRGKKVKRSPLHGIFRRNQKPSAVPPSGCLFGHSLDEISDGDKLPEPILVILQVLFLQGTYTVGVFRKPGNHKKCQDIKTKLDNGEPVTIDELTVPVAASLFKDFLMSLPNCLMGSHLFDQWVATANLTEDSQKEQRLNLCKKYISSLSQSQQNLLRHLMCVLHTIACVQMDKDQGMDAYGLAVCIGQSMLWPSLSNSCSMSDAVAKVPSVVQFLIENCEIIFGAQSLKIFGDLSQEVKQPQDSSTDSDSIHSLLSSLPEQQYVNTRDNSSLDSLERDCYYPEVDSSPQLAKSHLSPTNLSRDSGLTLSDTQLYEDCPDSESPSTTTRKPSYVRSYSQSDDQLPSADPGTLSSSQDAVILRHAGLPVPPPRKPKRRSAGPEFDNTATPKGLRNYGSTNIVCDHKRHNWNTPNSRRISDDSTLGSLDEEYPEELQTGLNLDRYRRGLDIGTLTKSESGAHLYLNDTDLMTSEGEFQHSLCLSSDQQPTTKTSTQDDYTRNDIQKLCGSLDLQASRNQSVADNQTFSIHSSLPTGLTAGISLEDLLTSSCSTASSAQSDLADAELYKPHMGNVKNDSDKTPSEQLEPKDLKSQKILNDSTKHPSSTSHVQLRNKGLSSGGSVDRSRRAKLVRSDAIEIKTLRKGMTPSGEDKFPAKIPLRKSLYSLDDDSLTKASTSGSNSSSSQPNCNQHHSPSSQQSYVTKTGSSSCRRSDSYSGLVPPLVRHLQQGIIEKSASDTVISEQFELSGPVRATSHPRPNNPPSYEEAVQRQSQRLRLSEQDIAVQQRNSAKAKKLYEESLKKYETAEIPGCCPPHRHQNKIDLLELSCHGSEQHPVGFRQPPPYQQACHRAADKQDQDKQKMYFQTKFTKYDGSQQLYGKKSREQHEDLTVGSTSEMDSEHGLRHQESFTRYSSAPQITAQSKLEQSQTEPCDQDHRTNHHPVEINQEVKQMESPVPLAGLPVRHANSTAHQIRSPVQRAGSNGHRTGSPVHYTNSAARRAHSSDHSLSSHVNSEARQSNAKSASKKSYNASSTVVGNQEFKHLGRSTANNQNRRHVANLTLTTVDSEELQNDQTKACEQIGQARDCSQQPNNREEVVSDNLDASSIQDKTVSEHISLVSCERSRQQHREGRRRSASRSRERRFDQRNSDPKLSSTKSAQITNLNRSKSDSQEHIDKVNRFKAFRAYENNKENISLEELRADSVISEYRCRAEQRPSNEYTRPPREESSRRRNVQNSCVLRTTSDKHQNSDSISASRRLSIPSSVRNRDWHKELASQYTETFFQPEKLEEAPNKVIRFGYLNSKEQCPTSAEKTRPRWTPPIHPTKDLIYVTKDDINTTETRQPRNMSMHSVKRRDNRSKSQERPISLVSDDVQKLQEFVRGRSETQHQKRNLNDVQNKMADVQALGDVSTNESGLNWSVAKLRNLYVGDKVQKERANLTARANNGTNPHFYTPGSKPPPPVFRHEERLNQTSQLAKCHSQKQQHYVKERTNPDADEAYV</sequence>
<dbReference type="SMART" id="SM00324">
    <property type="entry name" value="RhoGAP"/>
    <property type="match status" value="1"/>
</dbReference>
<feature type="compositionally biased region" description="Basic and acidic residues" evidence="1">
    <location>
        <begin position="1221"/>
        <end position="1233"/>
    </location>
</feature>
<comment type="caution">
    <text evidence="3">The sequence shown here is derived from an EMBL/GenBank/DDBJ whole genome shotgun (WGS) entry which is preliminary data.</text>
</comment>
<feature type="compositionally biased region" description="Basic and acidic residues" evidence="1">
    <location>
        <begin position="1296"/>
        <end position="1313"/>
    </location>
</feature>
<name>A0AAD9JPA6_9ANNE</name>
<feature type="region of interest" description="Disordered" evidence="1">
    <location>
        <begin position="1165"/>
        <end position="1256"/>
    </location>
</feature>
<dbReference type="PROSITE" id="PS50238">
    <property type="entry name" value="RHOGAP"/>
    <property type="match status" value="1"/>
</dbReference>
<gene>
    <name evidence="3" type="ORF">LSH36_221g02021</name>
</gene>
<dbReference type="EMBL" id="JAODUP010000221">
    <property type="protein sequence ID" value="KAK2156118.1"/>
    <property type="molecule type" value="Genomic_DNA"/>
</dbReference>
<feature type="compositionally biased region" description="Polar residues" evidence="1">
    <location>
        <begin position="999"/>
        <end position="1014"/>
    </location>
</feature>
<dbReference type="Gene3D" id="1.10.555.10">
    <property type="entry name" value="Rho GTPase activation protein"/>
    <property type="match status" value="1"/>
</dbReference>
<proteinExistence type="predicted"/>
<evidence type="ECO:0000259" key="2">
    <source>
        <dbReference type="PROSITE" id="PS50238"/>
    </source>
</evidence>
<feature type="region of interest" description="Disordered" evidence="1">
    <location>
        <begin position="1560"/>
        <end position="1583"/>
    </location>
</feature>
<feature type="compositionally biased region" description="Basic residues" evidence="1">
    <location>
        <begin position="87"/>
        <end position="104"/>
    </location>
</feature>
<feature type="compositionally biased region" description="Low complexity" evidence="1">
    <location>
        <begin position="1102"/>
        <end position="1116"/>
    </location>
</feature>
<feature type="compositionally biased region" description="Polar residues" evidence="1">
    <location>
        <begin position="1421"/>
        <end position="1432"/>
    </location>
</feature>
<feature type="region of interest" description="Disordered" evidence="1">
    <location>
        <begin position="1296"/>
        <end position="1320"/>
    </location>
</feature>
<reference evidence="3" key="1">
    <citation type="journal article" date="2023" name="Mol. Biol. Evol.">
        <title>Third-Generation Sequencing Reveals the Adaptive Role of the Epigenome in Three Deep-Sea Polychaetes.</title>
        <authorList>
            <person name="Perez M."/>
            <person name="Aroh O."/>
            <person name="Sun Y."/>
            <person name="Lan Y."/>
            <person name="Juniper S.K."/>
            <person name="Young C.R."/>
            <person name="Angers B."/>
            <person name="Qian P.Y."/>
        </authorList>
    </citation>
    <scope>NUCLEOTIDE SEQUENCE</scope>
    <source>
        <strain evidence="3">P08H-3</strain>
    </source>
</reference>
<dbReference type="Pfam" id="PF00620">
    <property type="entry name" value="RhoGAP"/>
    <property type="match status" value="1"/>
</dbReference>
<evidence type="ECO:0000313" key="4">
    <source>
        <dbReference type="Proteomes" id="UP001208570"/>
    </source>
</evidence>
<feature type="region of interest" description="Disordered" evidence="1">
    <location>
        <begin position="76"/>
        <end position="106"/>
    </location>
</feature>
<feature type="region of interest" description="Disordered" evidence="1">
    <location>
        <begin position="753"/>
        <end position="798"/>
    </location>
</feature>
<evidence type="ECO:0000256" key="1">
    <source>
        <dbReference type="SAM" id="MobiDB-lite"/>
    </source>
</evidence>
<dbReference type="InterPro" id="IPR000198">
    <property type="entry name" value="RhoGAP_dom"/>
</dbReference>
<dbReference type="PANTHER" id="PTHR23179:SF3">
    <property type="entry name" value="RHO GTPASE-ACTIVATING PROTEIN 20"/>
    <property type="match status" value="1"/>
</dbReference>
<dbReference type="SUPFAM" id="SSF48350">
    <property type="entry name" value="GTPase activation domain, GAP"/>
    <property type="match status" value="1"/>
</dbReference>
<feature type="compositionally biased region" description="Polar residues" evidence="1">
    <location>
        <begin position="768"/>
        <end position="788"/>
    </location>
</feature>
<keyword evidence="4" id="KW-1185">Reference proteome</keyword>
<dbReference type="GO" id="GO:0005096">
    <property type="term" value="F:GTPase activator activity"/>
    <property type="evidence" value="ECO:0007669"/>
    <property type="project" value="TreeGrafter"/>
</dbReference>